<evidence type="ECO:0000313" key="2">
    <source>
        <dbReference type="EMBL" id="GAA3694739.1"/>
    </source>
</evidence>
<dbReference type="EMBL" id="BAABBF010000001">
    <property type="protein sequence ID" value="GAA3694739.1"/>
    <property type="molecule type" value="Genomic_DNA"/>
</dbReference>
<dbReference type="RefSeq" id="WP_344691373.1">
    <property type="nucleotide sequence ID" value="NZ_BAABBF010000001.1"/>
</dbReference>
<evidence type="ECO:0000313" key="3">
    <source>
        <dbReference type="Proteomes" id="UP001500523"/>
    </source>
</evidence>
<proteinExistence type="predicted"/>
<keyword evidence="3" id="KW-1185">Reference proteome</keyword>
<evidence type="ECO:0000259" key="1">
    <source>
        <dbReference type="Pfam" id="PF01494"/>
    </source>
</evidence>
<comment type="caution">
    <text evidence="2">The sequence shown here is derived from an EMBL/GenBank/DDBJ whole genome shotgun (WGS) entry which is preliminary data.</text>
</comment>
<organism evidence="2 3">
    <name type="scientific">Sphingomonas cynarae</name>
    <dbReference type="NCBI Taxonomy" id="930197"/>
    <lineage>
        <taxon>Bacteria</taxon>
        <taxon>Pseudomonadati</taxon>
        <taxon>Pseudomonadota</taxon>
        <taxon>Alphaproteobacteria</taxon>
        <taxon>Sphingomonadales</taxon>
        <taxon>Sphingomonadaceae</taxon>
        <taxon>Sphingomonas</taxon>
    </lineage>
</organism>
<protein>
    <recommendedName>
        <fullName evidence="1">FAD-binding domain-containing protein</fullName>
    </recommendedName>
</protein>
<dbReference type="PANTHER" id="PTHR42685">
    <property type="entry name" value="GERANYLGERANYL DIPHOSPHATE REDUCTASE"/>
    <property type="match status" value="1"/>
</dbReference>
<accession>A0ABP7CU06</accession>
<dbReference type="Pfam" id="PF01494">
    <property type="entry name" value="FAD_binding_3"/>
    <property type="match status" value="1"/>
</dbReference>
<dbReference type="PANTHER" id="PTHR42685:SF22">
    <property type="entry name" value="CONDITIONED MEDIUM FACTOR RECEPTOR 1"/>
    <property type="match status" value="1"/>
</dbReference>
<dbReference type="InterPro" id="IPR002938">
    <property type="entry name" value="FAD-bd"/>
</dbReference>
<reference evidence="3" key="1">
    <citation type="journal article" date="2019" name="Int. J. Syst. Evol. Microbiol.">
        <title>The Global Catalogue of Microorganisms (GCM) 10K type strain sequencing project: providing services to taxonomists for standard genome sequencing and annotation.</title>
        <authorList>
            <consortium name="The Broad Institute Genomics Platform"/>
            <consortium name="The Broad Institute Genome Sequencing Center for Infectious Disease"/>
            <person name="Wu L."/>
            <person name="Ma J."/>
        </authorList>
    </citation>
    <scope>NUCLEOTIDE SEQUENCE [LARGE SCALE GENOMIC DNA]</scope>
    <source>
        <strain evidence="3">JCM 17498</strain>
    </source>
</reference>
<feature type="domain" description="FAD-binding" evidence="1">
    <location>
        <begin position="4"/>
        <end position="146"/>
    </location>
</feature>
<gene>
    <name evidence="2" type="ORF">GCM10022268_01870</name>
</gene>
<dbReference type="Gene3D" id="3.50.50.60">
    <property type="entry name" value="FAD/NAD(P)-binding domain"/>
    <property type="match status" value="1"/>
</dbReference>
<sequence>MRDITALILGGGPAGTAAAIALAANGTRAVVIERDREMRDALCGGFLSWRSLRTLAVLGVTADELNRERIVRTRLFAGGRQAEARLPAPAVAVSRHRLDTLLMARAGQVAGIERGVAVRAVEDGQVRLADGATITPDSLFLATGKHDLRGLARPEAARGADPALGLRVRLAAHRALDRLVGDAVELHLFAHGYAGIARQEDGSVNLCLAVRRSRLTAAGSPAALLDRLAREHPALGERIAFMAGDAAIDAVANVPYGWRARDGRAGLFRLGDQAGVIPSLAGEGMGIALASGVAAAAAYRRGGAGAAAAWQASFARALARPLGVAGAVRAVAEGPAAAWLVGAAYPALIRIIAHATRIGALTGSAVLEGPGPANQMG</sequence>
<dbReference type="SUPFAM" id="SSF51905">
    <property type="entry name" value="FAD/NAD(P)-binding domain"/>
    <property type="match status" value="1"/>
</dbReference>
<name>A0ABP7CU06_9SPHN</name>
<dbReference type="InterPro" id="IPR050407">
    <property type="entry name" value="Geranylgeranyl_reductase"/>
</dbReference>
<dbReference type="InterPro" id="IPR036188">
    <property type="entry name" value="FAD/NAD-bd_sf"/>
</dbReference>
<dbReference type="Proteomes" id="UP001500523">
    <property type="component" value="Unassembled WGS sequence"/>
</dbReference>